<dbReference type="Pfam" id="PF01546">
    <property type="entry name" value="Peptidase_M20"/>
    <property type="match status" value="1"/>
</dbReference>
<dbReference type="InterPro" id="IPR017439">
    <property type="entry name" value="Amidohydrolase"/>
</dbReference>
<dbReference type="GO" id="GO:0016805">
    <property type="term" value="F:dipeptidase activity"/>
    <property type="evidence" value="ECO:0007669"/>
    <property type="project" value="TreeGrafter"/>
</dbReference>
<dbReference type="KEGG" id="ddr:Deide_2p01760"/>
<dbReference type="InterPro" id="IPR002933">
    <property type="entry name" value="Peptidase_M20"/>
</dbReference>
<dbReference type="PANTHER" id="PTHR30575:SF0">
    <property type="entry name" value="XAA-ARG DIPEPTIDASE"/>
    <property type="match status" value="1"/>
</dbReference>
<evidence type="ECO:0000313" key="2">
    <source>
        <dbReference type="Proteomes" id="UP000002208"/>
    </source>
</evidence>
<dbReference type="PANTHER" id="PTHR30575">
    <property type="entry name" value="PEPTIDASE M20"/>
    <property type="match status" value="1"/>
</dbReference>
<dbReference type="GO" id="GO:0046657">
    <property type="term" value="P:folic acid catabolic process"/>
    <property type="evidence" value="ECO:0007669"/>
    <property type="project" value="TreeGrafter"/>
</dbReference>
<dbReference type="Proteomes" id="UP000002208">
    <property type="component" value="Plasmid 2"/>
</dbReference>
<dbReference type="PIRSF" id="PIRSF037227">
    <property type="entry name" value="Aminobenzoyl-glu_utiliz_pB"/>
    <property type="match status" value="1"/>
</dbReference>
<dbReference type="Gene3D" id="3.40.630.10">
    <property type="entry name" value="Zn peptidases"/>
    <property type="match status" value="1"/>
</dbReference>
<proteinExistence type="predicted"/>
<dbReference type="NCBIfam" id="TIGR01891">
    <property type="entry name" value="amidohydrolases"/>
    <property type="match status" value="1"/>
</dbReference>
<dbReference type="InterPro" id="IPR017145">
    <property type="entry name" value="Aminobenzoyl-glu_utiliz_pB"/>
</dbReference>
<accession>C1D358</accession>
<dbReference type="FunFam" id="3.30.70.360:FF:000004">
    <property type="entry name" value="Peptidase M20 domain-containing protein 2"/>
    <property type="match status" value="1"/>
</dbReference>
<dbReference type="InterPro" id="IPR052030">
    <property type="entry name" value="Peptidase_M20/M20A_hydrolases"/>
</dbReference>
<keyword evidence="2" id="KW-1185">Reference proteome</keyword>
<dbReference type="EMBL" id="CP001116">
    <property type="protein sequence ID" value="ACO47847.1"/>
    <property type="molecule type" value="Genomic_DNA"/>
</dbReference>
<reference evidence="1 2" key="1">
    <citation type="journal article" date="2009" name="PLoS Genet.">
        <title>Alliance of proteomics and genomics to unravel the specificities of Sahara bacterium Deinococcus deserti.</title>
        <authorList>
            <person name="de Groot A."/>
            <person name="Dulermo R."/>
            <person name="Ortet P."/>
            <person name="Blanchard L."/>
            <person name="Guerin P."/>
            <person name="Fernandez B."/>
            <person name="Vacherie B."/>
            <person name="Dossat C."/>
            <person name="Jolivet E."/>
            <person name="Siguier P."/>
            <person name="Chandler M."/>
            <person name="Barakat M."/>
            <person name="Dedieu A."/>
            <person name="Barbe V."/>
            <person name="Heulin T."/>
            <person name="Sommer S."/>
            <person name="Achouak W."/>
            <person name="Armengaud J."/>
        </authorList>
    </citation>
    <scope>NUCLEOTIDE SEQUENCE [LARGE SCALE GENOMIC DNA]</scope>
    <source>
        <strain evidence="2">DSM 17065 / CIP 109153 / LMG 22923 / VCD115</strain>
        <plasmid evidence="2">pDeide2</plasmid>
    </source>
</reference>
<dbReference type="GO" id="GO:0071713">
    <property type="term" value="F:para-aminobenzoyl-glutamate hydrolase activity"/>
    <property type="evidence" value="ECO:0007669"/>
    <property type="project" value="TreeGrafter"/>
</dbReference>
<dbReference type="Gene3D" id="3.30.70.360">
    <property type="match status" value="1"/>
</dbReference>
<dbReference type="GO" id="GO:0005737">
    <property type="term" value="C:cytoplasm"/>
    <property type="evidence" value="ECO:0007669"/>
    <property type="project" value="TreeGrafter"/>
</dbReference>
<dbReference type="SUPFAM" id="SSF55031">
    <property type="entry name" value="Bacterial exopeptidase dimerisation domain"/>
    <property type="match status" value="1"/>
</dbReference>
<evidence type="ECO:0000313" key="1">
    <source>
        <dbReference type="EMBL" id="ACO47847.1"/>
    </source>
</evidence>
<name>C1D358_DEIDV</name>
<dbReference type="SUPFAM" id="SSF53187">
    <property type="entry name" value="Zn-dependent exopeptidases"/>
    <property type="match status" value="1"/>
</dbReference>
<geneLocation type="plasmid" evidence="2">
    <name>pDeide2</name>
</geneLocation>
<dbReference type="AlphaFoldDB" id="C1D358"/>
<sequence length="471" mass="50139">MNTWAEHHLPELTKLATEIWHHAELRYEEMQSMQAQQRVLRDAGFELTTGVAGIPTAFSAQVGSHGPVVALLGEYDALSGLSQRAGVAVPDPLHPGGNGHGCGHHLLGTAALGAVLVLRDYLQASGQPGIVRYYGCPAEEGGSGKTFMVREGVFDDVSFALTWHPATTNTLFPGRSLANIQCAFHFSGIAAHASAAPHLGRSALDAVELMNIGANYLREHLPPAAKLHYAVTNTGGTSPNVVQAEAEVLYLMRAVDDQATRAVFDRVQDVARGAALMTGTRLTLKFEKACSSFQANQALSEVVSRILGQVGAPTFDDADEVFAAQIQATLPPEAIQGDRQVLRSGKSSAVFARDVIPYSAEKAQELLPGSTDVADVSWVAPTAQFMAACYALGTQAHSWQQVAQGLEPAAFKGMLQAVKVLAGTAITVLEDPELLAQIREEHATRRAEVPYVSPIPADVLPPVNRTFEGQG</sequence>
<gene>
    <name evidence="1" type="primary">abgB</name>
    <name evidence="1" type="ordered locus">Deide_2p01760</name>
</gene>
<keyword evidence="1" id="KW-0614">Plasmid</keyword>
<organism evidence="1 2">
    <name type="scientific">Deinococcus deserti (strain DSM 17065 / CIP 109153 / LMG 22923 / VCD115)</name>
    <dbReference type="NCBI Taxonomy" id="546414"/>
    <lineage>
        <taxon>Bacteria</taxon>
        <taxon>Thermotogati</taxon>
        <taxon>Deinococcota</taxon>
        <taxon>Deinococci</taxon>
        <taxon>Deinococcales</taxon>
        <taxon>Deinococcaceae</taxon>
        <taxon>Deinococcus</taxon>
    </lineage>
</organism>
<dbReference type="InterPro" id="IPR036264">
    <property type="entry name" value="Bact_exopeptidase_dim_dom"/>
</dbReference>
<dbReference type="HOGENOM" id="CLU_031812_0_1_0"/>
<protein>
    <submittedName>
        <fullName evidence="1">Putative aminobenzoyl-glutamate utilization protein B</fullName>
    </submittedName>
</protein>